<keyword evidence="4" id="KW-1185">Reference proteome</keyword>
<feature type="chain" id="PRO_5022030794" evidence="1">
    <location>
        <begin position="24"/>
        <end position="378"/>
    </location>
</feature>
<dbReference type="Gene3D" id="3.40.50.1110">
    <property type="entry name" value="SGNH hydrolase"/>
    <property type="match status" value="1"/>
</dbReference>
<accession>A0A517MAQ5</accession>
<dbReference type="KEGG" id="rml:FF011L_07020"/>
<dbReference type="RefSeq" id="WP_145350133.1">
    <property type="nucleotide sequence ID" value="NZ_CP036262.1"/>
</dbReference>
<dbReference type="GO" id="GO:0004622">
    <property type="term" value="F:phosphatidylcholine lysophospholipase activity"/>
    <property type="evidence" value="ECO:0007669"/>
    <property type="project" value="TreeGrafter"/>
</dbReference>
<dbReference type="AlphaFoldDB" id="A0A517MAQ5"/>
<evidence type="ECO:0000256" key="1">
    <source>
        <dbReference type="SAM" id="SignalP"/>
    </source>
</evidence>
<dbReference type="OrthoDB" id="388542at2"/>
<gene>
    <name evidence="3" type="ORF">FF011L_07020</name>
</gene>
<keyword evidence="1" id="KW-0732">Signal</keyword>
<reference evidence="3 4" key="1">
    <citation type="submission" date="2019-02" db="EMBL/GenBank/DDBJ databases">
        <title>Deep-cultivation of Planctomycetes and their phenomic and genomic characterization uncovers novel biology.</title>
        <authorList>
            <person name="Wiegand S."/>
            <person name="Jogler M."/>
            <person name="Boedeker C."/>
            <person name="Pinto D."/>
            <person name="Vollmers J."/>
            <person name="Rivas-Marin E."/>
            <person name="Kohn T."/>
            <person name="Peeters S.H."/>
            <person name="Heuer A."/>
            <person name="Rast P."/>
            <person name="Oberbeckmann S."/>
            <person name="Bunk B."/>
            <person name="Jeske O."/>
            <person name="Meyerdierks A."/>
            <person name="Storesund J.E."/>
            <person name="Kallscheuer N."/>
            <person name="Luecker S."/>
            <person name="Lage O.M."/>
            <person name="Pohl T."/>
            <person name="Merkel B.J."/>
            <person name="Hornburger P."/>
            <person name="Mueller R.-W."/>
            <person name="Bruemmer F."/>
            <person name="Labrenz M."/>
            <person name="Spormann A.M."/>
            <person name="Op den Camp H."/>
            <person name="Overmann J."/>
            <person name="Amann R."/>
            <person name="Jetten M.S.M."/>
            <person name="Mascher T."/>
            <person name="Medema M.H."/>
            <person name="Devos D.P."/>
            <person name="Kaster A.-K."/>
            <person name="Ovreas L."/>
            <person name="Rohde M."/>
            <person name="Galperin M.Y."/>
            <person name="Jogler C."/>
        </authorList>
    </citation>
    <scope>NUCLEOTIDE SEQUENCE [LARGE SCALE GENOMIC DNA]</scope>
    <source>
        <strain evidence="3 4">FF011L</strain>
    </source>
</reference>
<feature type="signal peptide" evidence="1">
    <location>
        <begin position="1"/>
        <end position="23"/>
    </location>
</feature>
<sequence length="378" mass="41736" precursor="true">MKISWMIGLILCSFLAASKPLHAEDAPDWKYAPELLSPFWQDDIVRGESVLFLKAPNGETAEGKLLFPAEEILEIRDASGKILYEAGIDYQFQKGESQITVPADSKIVAVIPDALRRPADSQPHKLTHRDGNGEIMFGAKLEYHQLQTMVTYKKASNNWPVKMPPFQTEALPKTLAKLQTGKPVSMVLLGDSISTGCNASGWAGGAPFQPPFQDLLAQHLRMHYQTDVSLTNLSVGGKTANWGVTMVDKVVEAEPDLVIIAFGMNDSAGRSAEAFGKDIQEMIDQIRSKSPETEFVLIATMLGNRDWPRLNQDLFPQYRDQLAALVTPGIALADMTSVWEEMLKRKNDSDLTGNGVNHPNDFGHRVYAQVLSAILVED</sequence>
<dbReference type="Proteomes" id="UP000320672">
    <property type="component" value="Chromosome"/>
</dbReference>
<organism evidence="3 4">
    <name type="scientific">Roseimaritima multifibrata</name>
    <dbReference type="NCBI Taxonomy" id="1930274"/>
    <lineage>
        <taxon>Bacteria</taxon>
        <taxon>Pseudomonadati</taxon>
        <taxon>Planctomycetota</taxon>
        <taxon>Planctomycetia</taxon>
        <taxon>Pirellulales</taxon>
        <taxon>Pirellulaceae</taxon>
        <taxon>Roseimaritima</taxon>
    </lineage>
</organism>
<dbReference type="InterPro" id="IPR013830">
    <property type="entry name" value="SGNH_hydro"/>
</dbReference>
<keyword evidence="3" id="KW-0378">Hydrolase</keyword>
<dbReference type="InterPro" id="IPR036514">
    <property type="entry name" value="SGNH_hydro_sf"/>
</dbReference>
<dbReference type="InterPro" id="IPR051532">
    <property type="entry name" value="Ester_Hydrolysis_Enzymes"/>
</dbReference>
<dbReference type="PANTHER" id="PTHR30383:SF5">
    <property type="entry name" value="SGNH HYDROLASE-TYPE ESTERASE DOMAIN-CONTAINING PROTEIN"/>
    <property type="match status" value="1"/>
</dbReference>
<dbReference type="SUPFAM" id="SSF52266">
    <property type="entry name" value="SGNH hydrolase"/>
    <property type="match status" value="1"/>
</dbReference>
<protein>
    <submittedName>
        <fullName evidence="3">GDSL-like Lipase/Acylhydrolase</fullName>
    </submittedName>
</protein>
<evidence type="ECO:0000259" key="2">
    <source>
        <dbReference type="Pfam" id="PF13472"/>
    </source>
</evidence>
<dbReference type="CDD" id="cd00229">
    <property type="entry name" value="SGNH_hydrolase"/>
    <property type="match status" value="1"/>
</dbReference>
<evidence type="ECO:0000313" key="3">
    <source>
        <dbReference type="EMBL" id="QDS91966.1"/>
    </source>
</evidence>
<dbReference type="EMBL" id="CP036262">
    <property type="protein sequence ID" value="QDS91966.1"/>
    <property type="molecule type" value="Genomic_DNA"/>
</dbReference>
<feature type="domain" description="SGNH hydrolase-type esterase" evidence="2">
    <location>
        <begin position="188"/>
        <end position="366"/>
    </location>
</feature>
<dbReference type="PANTHER" id="PTHR30383">
    <property type="entry name" value="THIOESTERASE 1/PROTEASE 1/LYSOPHOSPHOLIPASE L1"/>
    <property type="match status" value="1"/>
</dbReference>
<evidence type="ECO:0000313" key="4">
    <source>
        <dbReference type="Proteomes" id="UP000320672"/>
    </source>
</evidence>
<proteinExistence type="predicted"/>
<dbReference type="Pfam" id="PF13472">
    <property type="entry name" value="Lipase_GDSL_2"/>
    <property type="match status" value="1"/>
</dbReference>
<name>A0A517MAQ5_9BACT</name>